<dbReference type="SFLD" id="SFLDG01129">
    <property type="entry name" value="C1.5:_HAD__Beta-PGM__Phosphata"/>
    <property type="match status" value="1"/>
</dbReference>
<sequence>MNAPTRAPGPVKAVIFDMDGLLLDTEGIYTEVTQLIADRYGRTFDWSIKQNTIGLGAYELASYIVQALGLPMSPEEFLQVRTPLMNERFPRATAMAGAQALVRHLSAQGIPIAVGTSSSRHYFELKTTLHRDWFALFDAIVTADDPQVGAAKPAPDIFLVAAERLGVKPADCIVFEDSPFGISAAKAAGMYAVAIPDPAMPDEKFHHADLRLLSLEAFDLQGWGLPGYLSPDVGKVAP</sequence>
<comment type="caution">
    <text evidence="5">The sequence shown here is derived from an EMBL/GenBank/DDBJ whole genome shotgun (WGS) entry which is preliminary data.</text>
</comment>
<organism evidence="5 6">
    <name type="scientific">Pseudomonas karstica</name>
    <dbReference type="NCBI Taxonomy" id="1055468"/>
    <lineage>
        <taxon>Bacteria</taxon>
        <taxon>Pseudomonadati</taxon>
        <taxon>Pseudomonadota</taxon>
        <taxon>Gammaproteobacteria</taxon>
        <taxon>Pseudomonadales</taxon>
        <taxon>Pseudomonadaceae</taxon>
        <taxon>Pseudomonas</taxon>
    </lineage>
</organism>
<dbReference type="SFLD" id="SFLDS00003">
    <property type="entry name" value="Haloacid_Dehalogenase"/>
    <property type="match status" value="1"/>
</dbReference>
<dbReference type="InterPro" id="IPR023214">
    <property type="entry name" value="HAD_sf"/>
</dbReference>
<gene>
    <name evidence="5" type="ORF">GIR22_08345</name>
</gene>
<keyword evidence="4" id="KW-0460">Magnesium</keyword>
<evidence type="ECO:0000313" key="6">
    <source>
        <dbReference type="Proteomes" id="UP000431485"/>
    </source>
</evidence>
<dbReference type="Gene3D" id="1.10.150.240">
    <property type="entry name" value="Putative phosphatase, domain 2"/>
    <property type="match status" value="1"/>
</dbReference>
<keyword evidence="3 5" id="KW-0378">Hydrolase</keyword>
<dbReference type="SFLD" id="SFLDG01135">
    <property type="entry name" value="C1.5.6:_HAD__Beta-PGM__Phospha"/>
    <property type="match status" value="1"/>
</dbReference>
<dbReference type="Pfam" id="PF00702">
    <property type="entry name" value="Hydrolase"/>
    <property type="match status" value="1"/>
</dbReference>
<dbReference type="Proteomes" id="UP000431485">
    <property type="component" value="Unassembled WGS sequence"/>
</dbReference>
<evidence type="ECO:0000256" key="1">
    <source>
        <dbReference type="ARBA" id="ARBA00001946"/>
    </source>
</evidence>
<dbReference type="AlphaFoldDB" id="A0A7X2RSJ4"/>
<evidence type="ECO:0000313" key="5">
    <source>
        <dbReference type="EMBL" id="MTD19162.1"/>
    </source>
</evidence>
<dbReference type="PRINTS" id="PR00413">
    <property type="entry name" value="HADHALOGNASE"/>
</dbReference>
<reference evidence="5 6" key="1">
    <citation type="submission" date="2019-11" db="EMBL/GenBank/DDBJ databases">
        <title>Pseudmonas karstica sp. nov. and Pseudomonas spelaei sp. nov. from caves.</title>
        <authorList>
            <person name="Zeman M."/>
        </authorList>
    </citation>
    <scope>NUCLEOTIDE SEQUENCE [LARGE SCALE GENOMIC DNA]</scope>
    <source>
        <strain evidence="5 6">CCM 7891</strain>
    </source>
</reference>
<keyword evidence="6" id="KW-1185">Reference proteome</keyword>
<dbReference type="NCBIfam" id="TIGR01509">
    <property type="entry name" value="HAD-SF-IA-v3"/>
    <property type="match status" value="1"/>
</dbReference>
<dbReference type="RefSeq" id="WP_154742880.1">
    <property type="nucleotide sequence ID" value="NZ_JBHSTG010000002.1"/>
</dbReference>
<dbReference type="InterPro" id="IPR036412">
    <property type="entry name" value="HAD-like_sf"/>
</dbReference>
<dbReference type="GO" id="GO:0016791">
    <property type="term" value="F:phosphatase activity"/>
    <property type="evidence" value="ECO:0007669"/>
    <property type="project" value="TreeGrafter"/>
</dbReference>
<dbReference type="GO" id="GO:0046872">
    <property type="term" value="F:metal ion binding"/>
    <property type="evidence" value="ECO:0007669"/>
    <property type="project" value="UniProtKB-KW"/>
</dbReference>
<dbReference type="PANTHER" id="PTHR18901:SF38">
    <property type="entry name" value="PSEUDOURIDINE-5'-PHOSPHATASE"/>
    <property type="match status" value="1"/>
</dbReference>
<dbReference type="FunFam" id="1.10.150.240:FF:000001">
    <property type="entry name" value="Haloacid dehalogenase-like hydrolase domain"/>
    <property type="match status" value="1"/>
</dbReference>
<dbReference type="FunFam" id="3.40.50.1000:FF:000055">
    <property type="entry name" value="Haloacid dehalogenase-like hydrolase family protein"/>
    <property type="match status" value="1"/>
</dbReference>
<dbReference type="Gene3D" id="3.40.50.1000">
    <property type="entry name" value="HAD superfamily/HAD-like"/>
    <property type="match status" value="1"/>
</dbReference>
<proteinExistence type="predicted"/>
<dbReference type="PANTHER" id="PTHR18901">
    <property type="entry name" value="2-DEOXYGLUCOSE-6-PHOSPHATE PHOSPHATASE 2"/>
    <property type="match status" value="1"/>
</dbReference>
<dbReference type="OrthoDB" id="9800058at2"/>
<comment type="cofactor">
    <cofactor evidence="1">
        <name>Mg(2+)</name>
        <dbReference type="ChEBI" id="CHEBI:18420"/>
    </cofactor>
</comment>
<accession>A0A7X2RSJ4</accession>
<dbReference type="EMBL" id="WLYI01000009">
    <property type="protein sequence ID" value="MTD19162.1"/>
    <property type="molecule type" value="Genomic_DNA"/>
</dbReference>
<protein>
    <submittedName>
        <fullName evidence="5">HAD-IA family hydrolase</fullName>
    </submittedName>
</protein>
<name>A0A7X2RSJ4_9PSED</name>
<evidence type="ECO:0000256" key="3">
    <source>
        <dbReference type="ARBA" id="ARBA00022801"/>
    </source>
</evidence>
<dbReference type="InterPro" id="IPR023198">
    <property type="entry name" value="PGP-like_dom2"/>
</dbReference>
<keyword evidence="2" id="KW-0479">Metal-binding</keyword>
<dbReference type="InterPro" id="IPR006439">
    <property type="entry name" value="HAD-SF_hydro_IA"/>
</dbReference>
<evidence type="ECO:0000256" key="2">
    <source>
        <dbReference type="ARBA" id="ARBA00022723"/>
    </source>
</evidence>
<evidence type="ECO:0000256" key="4">
    <source>
        <dbReference type="ARBA" id="ARBA00022842"/>
    </source>
</evidence>
<dbReference type="SUPFAM" id="SSF56784">
    <property type="entry name" value="HAD-like"/>
    <property type="match status" value="1"/>
</dbReference>